<organism evidence="2 3">
    <name type="scientific">Apatococcus lobatus</name>
    <dbReference type="NCBI Taxonomy" id="904363"/>
    <lineage>
        <taxon>Eukaryota</taxon>
        <taxon>Viridiplantae</taxon>
        <taxon>Chlorophyta</taxon>
        <taxon>core chlorophytes</taxon>
        <taxon>Trebouxiophyceae</taxon>
        <taxon>Chlorellales</taxon>
        <taxon>Chlorellaceae</taxon>
        <taxon>Apatococcus</taxon>
    </lineage>
</organism>
<evidence type="ECO:0000313" key="3">
    <source>
        <dbReference type="Proteomes" id="UP001438707"/>
    </source>
</evidence>
<dbReference type="CDD" id="cd00060">
    <property type="entry name" value="FHA"/>
    <property type="match status" value="1"/>
</dbReference>
<protein>
    <recommendedName>
        <fullName evidence="1">FHA domain-containing protein</fullName>
    </recommendedName>
</protein>
<dbReference type="Gene3D" id="2.60.200.20">
    <property type="match status" value="1"/>
</dbReference>
<dbReference type="EMBL" id="JALJOS010000001">
    <property type="protein sequence ID" value="KAK9844567.1"/>
    <property type="molecule type" value="Genomic_DNA"/>
</dbReference>
<keyword evidence="3" id="KW-1185">Reference proteome</keyword>
<gene>
    <name evidence="2" type="ORF">WJX74_004108</name>
</gene>
<sequence length="241" mass="26337">MRPTAIQTPVPTLFRCRSCQPLRCLGRQHPVSQKSFWQLAASKSPADSAGARLTLSDGSVLAITEAKMLVGSSPDSDLRLSNPRVQEQHAELEMRGGSLYLTALHGDPEDIRSESFTWLNGAPLRPGVAYLLGTGAELDFGSQGDSCKIDFHQKAGDSSMMEMLMKNMASSEDVRRQLDQIRRMALCNMTFRWPSWSPLGSAPGELAAIDCLQSTGTLSMKQAGWAGSLVCSQWVYPRPAF</sequence>
<accession>A0AAW1SFE9</accession>
<dbReference type="SUPFAM" id="SSF49879">
    <property type="entry name" value="SMAD/FHA domain"/>
    <property type="match status" value="1"/>
</dbReference>
<feature type="domain" description="FHA" evidence="1">
    <location>
        <begin position="68"/>
        <end position="124"/>
    </location>
</feature>
<dbReference type="PROSITE" id="PS50006">
    <property type="entry name" value="FHA_DOMAIN"/>
    <property type="match status" value="1"/>
</dbReference>
<dbReference type="InterPro" id="IPR000253">
    <property type="entry name" value="FHA_dom"/>
</dbReference>
<evidence type="ECO:0000259" key="1">
    <source>
        <dbReference type="PROSITE" id="PS50006"/>
    </source>
</evidence>
<dbReference type="Pfam" id="PF00498">
    <property type="entry name" value="FHA"/>
    <property type="match status" value="1"/>
</dbReference>
<reference evidence="2 3" key="1">
    <citation type="journal article" date="2024" name="Nat. Commun.">
        <title>Phylogenomics reveals the evolutionary origins of lichenization in chlorophyte algae.</title>
        <authorList>
            <person name="Puginier C."/>
            <person name="Libourel C."/>
            <person name="Otte J."/>
            <person name="Skaloud P."/>
            <person name="Haon M."/>
            <person name="Grisel S."/>
            <person name="Petersen M."/>
            <person name="Berrin J.G."/>
            <person name="Delaux P.M."/>
            <person name="Dal Grande F."/>
            <person name="Keller J."/>
        </authorList>
    </citation>
    <scope>NUCLEOTIDE SEQUENCE [LARGE SCALE GENOMIC DNA]</scope>
    <source>
        <strain evidence="2 3">SAG 2145</strain>
    </source>
</reference>
<dbReference type="AlphaFoldDB" id="A0AAW1SFE9"/>
<dbReference type="InterPro" id="IPR008984">
    <property type="entry name" value="SMAD_FHA_dom_sf"/>
</dbReference>
<evidence type="ECO:0000313" key="2">
    <source>
        <dbReference type="EMBL" id="KAK9844567.1"/>
    </source>
</evidence>
<dbReference type="SMART" id="SM00240">
    <property type="entry name" value="FHA"/>
    <property type="match status" value="1"/>
</dbReference>
<comment type="caution">
    <text evidence="2">The sequence shown here is derived from an EMBL/GenBank/DDBJ whole genome shotgun (WGS) entry which is preliminary data.</text>
</comment>
<name>A0AAW1SFE9_9CHLO</name>
<dbReference type="Proteomes" id="UP001438707">
    <property type="component" value="Unassembled WGS sequence"/>
</dbReference>
<proteinExistence type="predicted"/>